<evidence type="ECO:0000313" key="2">
    <source>
        <dbReference type="Proteomes" id="UP000232163"/>
    </source>
</evidence>
<sequence length="61" mass="7053">MSLFDEEPRRKIIHDIGQDLSLLSVAELDERIALLRSEITRLEEERSRKGDSKVAAEALFR</sequence>
<name>A0A2N9W0Q6_9HYPH</name>
<comment type="caution">
    <text evidence="1">The sequence shown here is derived from an EMBL/GenBank/DDBJ whole genome shotgun (WGS) entry which is preliminary data.</text>
</comment>
<accession>A0A2N9W0Q6</accession>
<dbReference type="AlphaFoldDB" id="A0A2N9W0Q6"/>
<evidence type="ECO:0000313" key="1">
    <source>
        <dbReference type="EMBL" id="PIO45324.1"/>
    </source>
</evidence>
<proteinExistence type="predicted"/>
<dbReference type="Pfam" id="PF06698">
    <property type="entry name" value="DUF1192"/>
    <property type="match status" value="1"/>
</dbReference>
<gene>
    <name evidence="1" type="ORF">B5P45_07560</name>
</gene>
<dbReference type="KEGG" id="pht:BLM14_00945"/>
<dbReference type="OrthoDB" id="7872350at2"/>
<keyword evidence="2" id="KW-1185">Reference proteome</keyword>
<evidence type="ECO:0008006" key="3">
    <source>
        <dbReference type="Google" id="ProtNLM"/>
    </source>
</evidence>
<dbReference type="InterPro" id="IPR009579">
    <property type="entry name" value="DUF1192"/>
</dbReference>
<dbReference type="EMBL" id="MZMT01000020">
    <property type="protein sequence ID" value="PIO45324.1"/>
    <property type="molecule type" value="Genomic_DNA"/>
</dbReference>
<protein>
    <recommendedName>
        <fullName evidence="3">DUF1192 domain-containing protein</fullName>
    </recommendedName>
</protein>
<dbReference type="RefSeq" id="WP_099997690.1">
    <property type="nucleotide sequence ID" value="NZ_CP017940.1"/>
</dbReference>
<reference evidence="1 2" key="1">
    <citation type="journal article" date="2017" name="Int J Environ Stud">
        <title>Does the Miocene-Pliocene relict legume Oxytropis triphylla form nitrogen-fixing nodules with a combination of bacterial strains?</title>
        <authorList>
            <person name="Safronova V."/>
            <person name="Belimov A."/>
            <person name="Sazanova A."/>
            <person name="Kuznetsova I."/>
            <person name="Popova J."/>
            <person name="Andronov E."/>
            <person name="Verkhozina A."/>
            <person name="Tikhonovich I."/>
        </authorList>
    </citation>
    <scope>NUCLEOTIDE SEQUENCE [LARGE SCALE GENOMIC DNA]</scope>
    <source>
        <strain evidence="1 2">Tri-38</strain>
    </source>
</reference>
<organism evidence="1 2">
    <name type="scientific">Phyllobacterium zundukense</name>
    <dbReference type="NCBI Taxonomy" id="1867719"/>
    <lineage>
        <taxon>Bacteria</taxon>
        <taxon>Pseudomonadati</taxon>
        <taxon>Pseudomonadota</taxon>
        <taxon>Alphaproteobacteria</taxon>
        <taxon>Hyphomicrobiales</taxon>
        <taxon>Phyllobacteriaceae</taxon>
        <taxon>Phyllobacterium</taxon>
    </lineage>
</organism>
<dbReference type="Proteomes" id="UP000232163">
    <property type="component" value="Unassembled WGS sequence"/>
</dbReference>